<dbReference type="STRING" id="1121301.SAMN02745912_00268"/>
<keyword evidence="3" id="KW-1185">Reference proteome</keyword>
<feature type="transmembrane region" description="Helical" evidence="1">
    <location>
        <begin position="42"/>
        <end position="72"/>
    </location>
</feature>
<protein>
    <submittedName>
        <fullName evidence="2">Uncharacterized protein</fullName>
    </submittedName>
</protein>
<accession>A0A1M6K5E2</accession>
<gene>
    <name evidence="2" type="ORF">SAMN02745912_00268</name>
</gene>
<sequence length="78" mass="8967">MERLKFYITAFVKSAFEILFLTSASGFIMFNTIKGEILNKDLMLRVVASSICSVIYALGLYYLIVLLIGLLFRRKHIQ</sequence>
<evidence type="ECO:0000313" key="2">
    <source>
        <dbReference type="EMBL" id="SHJ54117.1"/>
    </source>
</evidence>
<evidence type="ECO:0000313" key="3">
    <source>
        <dbReference type="Proteomes" id="UP000184465"/>
    </source>
</evidence>
<reference evidence="2 3" key="1">
    <citation type="submission" date="2016-11" db="EMBL/GenBank/DDBJ databases">
        <authorList>
            <person name="Jaros S."/>
            <person name="Januszkiewicz K."/>
            <person name="Wedrychowicz H."/>
        </authorList>
    </citation>
    <scope>NUCLEOTIDE SEQUENCE [LARGE SCALE GENOMIC DNA]</scope>
    <source>
        <strain evidence="2 3">DSM 15212</strain>
    </source>
</reference>
<dbReference type="AlphaFoldDB" id="A0A1M6K5E2"/>
<dbReference type="EMBL" id="FRAG01000002">
    <property type="protein sequence ID" value="SHJ54117.1"/>
    <property type="molecule type" value="Genomic_DNA"/>
</dbReference>
<keyword evidence="1" id="KW-1133">Transmembrane helix</keyword>
<dbReference type="RefSeq" id="WP_073146583.1">
    <property type="nucleotide sequence ID" value="NZ_FRAG01000002.1"/>
</dbReference>
<organism evidence="2 3">
    <name type="scientific">Paramaledivibacter caminithermalis (strain DSM 15212 / CIP 107654 / DViRD3)</name>
    <name type="common">Clostridium caminithermale</name>
    <dbReference type="NCBI Taxonomy" id="1121301"/>
    <lineage>
        <taxon>Bacteria</taxon>
        <taxon>Bacillati</taxon>
        <taxon>Bacillota</taxon>
        <taxon>Clostridia</taxon>
        <taxon>Peptostreptococcales</taxon>
        <taxon>Caminicellaceae</taxon>
        <taxon>Paramaledivibacter</taxon>
    </lineage>
</organism>
<feature type="transmembrane region" description="Helical" evidence="1">
    <location>
        <begin position="7"/>
        <end position="30"/>
    </location>
</feature>
<keyword evidence="1" id="KW-0472">Membrane</keyword>
<evidence type="ECO:0000256" key="1">
    <source>
        <dbReference type="SAM" id="Phobius"/>
    </source>
</evidence>
<proteinExistence type="predicted"/>
<dbReference type="Proteomes" id="UP000184465">
    <property type="component" value="Unassembled WGS sequence"/>
</dbReference>
<keyword evidence="1" id="KW-0812">Transmembrane</keyword>
<name>A0A1M6K5E2_PARC5</name>